<sequence>MSFFVKLNAISAIYAFLLFVPIELMVNLYRLSRLTKVNIDQMVIIIGVMSLMTLISGTIGLFILTKKWVNGRKSSFWSVILWFPYHVLYVFLFASIFPITYGGDEPGPGTGFMILALLILYPVYIFFINAAGLAHHGKEAPLS</sequence>
<feature type="transmembrane region" description="Helical" evidence="1">
    <location>
        <begin position="42"/>
        <end position="64"/>
    </location>
</feature>
<protein>
    <submittedName>
        <fullName evidence="2">Uncharacterized protein</fullName>
    </submittedName>
</protein>
<organism evidence="2 3">
    <name type="scientific">Salinibacillus aidingensis</name>
    <dbReference type="NCBI Taxonomy" id="237684"/>
    <lineage>
        <taxon>Bacteria</taxon>
        <taxon>Bacillati</taxon>
        <taxon>Bacillota</taxon>
        <taxon>Bacilli</taxon>
        <taxon>Bacillales</taxon>
        <taxon>Bacillaceae</taxon>
        <taxon>Salinibacillus</taxon>
    </lineage>
</organism>
<name>A0ABP3L698_9BACI</name>
<proteinExistence type="predicted"/>
<feature type="transmembrane region" description="Helical" evidence="1">
    <location>
        <begin position="111"/>
        <end position="134"/>
    </location>
</feature>
<feature type="transmembrane region" description="Helical" evidence="1">
    <location>
        <begin position="12"/>
        <end position="30"/>
    </location>
</feature>
<evidence type="ECO:0000256" key="1">
    <source>
        <dbReference type="SAM" id="Phobius"/>
    </source>
</evidence>
<dbReference type="RefSeq" id="WP_343840102.1">
    <property type="nucleotide sequence ID" value="NZ_BAAADO010000003.1"/>
</dbReference>
<evidence type="ECO:0000313" key="2">
    <source>
        <dbReference type="EMBL" id="GAA0492882.1"/>
    </source>
</evidence>
<reference evidence="3" key="1">
    <citation type="journal article" date="2019" name="Int. J. Syst. Evol. Microbiol.">
        <title>The Global Catalogue of Microorganisms (GCM) 10K type strain sequencing project: providing services to taxonomists for standard genome sequencing and annotation.</title>
        <authorList>
            <consortium name="The Broad Institute Genomics Platform"/>
            <consortium name="The Broad Institute Genome Sequencing Center for Infectious Disease"/>
            <person name="Wu L."/>
            <person name="Ma J."/>
        </authorList>
    </citation>
    <scope>NUCLEOTIDE SEQUENCE [LARGE SCALE GENOMIC DNA]</scope>
    <source>
        <strain evidence="3">JCM 12389</strain>
    </source>
</reference>
<evidence type="ECO:0000313" key="3">
    <source>
        <dbReference type="Proteomes" id="UP001500880"/>
    </source>
</evidence>
<keyword evidence="1" id="KW-0812">Transmembrane</keyword>
<dbReference type="Proteomes" id="UP001500880">
    <property type="component" value="Unassembled WGS sequence"/>
</dbReference>
<comment type="caution">
    <text evidence="2">The sequence shown here is derived from an EMBL/GenBank/DDBJ whole genome shotgun (WGS) entry which is preliminary data.</text>
</comment>
<keyword evidence="3" id="KW-1185">Reference proteome</keyword>
<gene>
    <name evidence="2" type="ORF">GCM10008986_19120</name>
</gene>
<keyword evidence="1" id="KW-1133">Transmembrane helix</keyword>
<keyword evidence="1" id="KW-0472">Membrane</keyword>
<dbReference type="EMBL" id="BAAADO010000003">
    <property type="protein sequence ID" value="GAA0492882.1"/>
    <property type="molecule type" value="Genomic_DNA"/>
</dbReference>
<feature type="transmembrane region" description="Helical" evidence="1">
    <location>
        <begin position="76"/>
        <end position="99"/>
    </location>
</feature>
<accession>A0ABP3L698</accession>